<dbReference type="Pfam" id="PF00085">
    <property type="entry name" value="Thioredoxin"/>
    <property type="match status" value="1"/>
</dbReference>
<keyword evidence="4 5" id="KW-0472">Membrane</keyword>
<accession>A0ABR2KG97</accession>
<keyword evidence="2 5" id="KW-0812">Transmembrane</keyword>
<dbReference type="Gene3D" id="3.40.30.10">
    <property type="entry name" value="Glutaredoxin"/>
    <property type="match status" value="1"/>
</dbReference>
<reference evidence="8 9" key="1">
    <citation type="submission" date="2024-04" db="EMBL/GenBank/DDBJ databases">
        <title>Tritrichomonas musculus Genome.</title>
        <authorList>
            <person name="Alves-Ferreira E."/>
            <person name="Grigg M."/>
            <person name="Lorenzi H."/>
            <person name="Galac M."/>
        </authorList>
    </citation>
    <scope>NUCLEOTIDE SEQUENCE [LARGE SCALE GENOMIC DNA]</scope>
    <source>
        <strain evidence="8 9">EAF2021</strain>
    </source>
</reference>
<name>A0ABR2KG97_9EUKA</name>
<evidence type="ECO:0000256" key="3">
    <source>
        <dbReference type="ARBA" id="ARBA00022989"/>
    </source>
</evidence>
<dbReference type="PANTHER" id="PTHR46426">
    <property type="entry name" value="PROTEIN DISULFIDE-ISOMERASE TMX3"/>
    <property type="match status" value="1"/>
</dbReference>
<evidence type="ECO:0000256" key="6">
    <source>
        <dbReference type="SAM" id="SignalP"/>
    </source>
</evidence>
<keyword evidence="3 5" id="KW-1133">Transmembrane helix</keyword>
<dbReference type="SUPFAM" id="SSF52833">
    <property type="entry name" value="Thioredoxin-like"/>
    <property type="match status" value="1"/>
</dbReference>
<feature type="transmembrane region" description="Helical" evidence="5">
    <location>
        <begin position="350"/>
        <end position="369"/>
    </location>
</feature>
<dbReference type="Proteomes" id="UP001470230">
    <property type="component" value="Unassembled WGS sequence"/>
</dbReference>
<evidence type="ECO:0000313" key="8">
    <source>
        <dbReference type="EMBL" id="KAK8889833.1"/>
    </source>
</evidence>
<dbReference type="InterPro" id="IPR036249">
    <property type="entry name" value="Thioredoxin-like_sf"/>
</dbReference>
<feature type="chain" id="PRO_5047049125" description="Thioredoxin domain-containing protein" evidence="6">
    <location>
        <begin position="20"/>
        <end position="378"/>
    </location>
</feature>
<comment type="caution">
    <text evidence="8">The sequence shown here is derived from an EMBL/GenBank/DDBJ whole genome shotgun (WGS) entry which is preliminary data.</text>
</comment>
<evidence type="ECO:0000256" key="1">
    <source>
        <dbReference type="ARBA" id="ARBA00004167"/>
    </source>
</evidence>
<feature type="domain" description="Thioredoxin" evidence="7">
    <location>
        <begin position="16"/>
        <end position="92"/>
    </location>
</feature>
<gene>
    <name evidence="8" type="ORF">M9Y10_034587</name>
</gene>
<evidence type="ECO:0000256" key="4">
    <source>
        <dbReference type="ARBA" id="ARBA00023136"/>
    </source>
</evidence>
<dbReference type="InterPro" id="IPR052250">
    <property type="entry name" value="PDI_TMX3"/>
</dbReference>
<protein>
    <recommendedName>
        <fullName evidence="7">Thioredoxin domain-containing protein</fullName>
    </recommendedName>
</protein>
<keyword evidence="6" id="KW-0732">Signal</keyword>
<organism evidence="8 9">
    <name type="scientific">Tritrichomonas musculus</name>
    <dbReference type="NCBI Taxonomy" id="1915356"/>
    <lineage>
        <taxon>Eukaryota</taxon>
        <taxon>Metamonada</taxon>
        <taxon>Parabasalia</taxon>
        <taxon>Tritrichomonadida</taxon>
        <taxon>Tritrichomonadidae</taxon>
        <taxon>Tritrichomonas</taxon>
    </lineage>
</organism>
<dbReference type="Pfam" id="PF13848">
    <property type="entry name" value="Thioredoxin_6"/>
    <property type="match status" value="1"/>
</dbReference>
<evidence type="ECO:0000256" key="2">
    <source>
        <dbReference type="ARBA" id="ARBA00022692"/>
    </source>
</evidence>
<sequence>MIYFLFFFVSSTWWDFNEAEFPKLVRNSIEKPLFVLCYSPYCPHCMGLPEGFQRYNKGLGNRSDIYITSIDCYNKGGCHHFGIRGTPHIILVLGTSRRYWPDSPERGPEGWDRWINERIGPNLRRVYNDSEVENAKLEPKDGGTTFLLEVSSEDDPYIAKFRDLSRTFRIYNDTFIYRVINTSSPRIYAFYSEFCYHLYQGPISGISSFLDQNKFGVYHRYDTEEYKQLQKQGKKAILLFSEADPSSGQLNSIRNLPKNHCNSPYVYGWAQVKDETNILSLTGVKSIDLPLICATWRKKGEHNTYKGRISQIWESEFLNDTHDDLSLIQKQQQQLMEKFQKKDHLSDKILIFKLLIFLIIVIRTLFYIIGNTNVSKEE</sequence>
<dbReference type="CDD" id="cd02961">
    <property type="entry name" value="PDI_a_family"/>
    <property type="match status" value="1"/>
</dbReference>
<dbReference type="PANTHER" id="PTHR46426:SF1">
    <property type="entry name" value="PROTEIN DISULFIDE-ISOMERASE TMX3"/>
    <property type="match status" value="1"/>
</dbReference>
<dbReference type="InterPro" id="IPR013766">
    <property type="entry name" value="Thioredoxin_domain"/>
</dbReference>
<evidence type="ECO:0000256" key="5">
    <source>
        <dbReference type="SAM" id="Phobius"/>
    </source>
</evidence>
<evidence type="ECO:0000313" key="9">
    <source>
        <dbReference type="Proteomes" id="UP001470230"/>
    </source>
</evidence>
<dbReference type="EMBL" id="JAPFFF010000005">
    <property type="protein sequence ID" value="KAK8889833.1"/>
    <property type="molecule type" value="Genomic_DNA"/>
</dbReference>
<feature type="signal peptide" evidence="6">
    <location>
        <begin position="1"/>
        <end position="19"/>
    </location>
</feature>
<keyword evidence="9" id="KW-1185">Reference proteome</keyword>
<comment type="subcellular location">
    <subcellularLocation>
        <location evidence="1">Membrane</location>
        <topology evidence="1">Single-pass membrane protein</topology>
    </subcellularLocation>
</comment>
<evidence type="ECO:0000259" key="7">
    <source>
        <dbReference type="Pfam" id="PF00085"/>
    </source>
</evidence>
<proteinExistence type="predicted"/>